<keyword evidence="2" id="KW-1185">Reference proteome</keyword>
<proteinExistence type="predicted"/>
<dbReference type="AlphaFoldDB" id="A0A367YRX1"/>
<gene>
    <name evidence="1" type="ORF">DT076_15980</name>
</gene>
<dbReference type="Proteomes" id="UP000252770">
    <property type="component" value="Unassembled WGS sequence"/>
</dbReference>
<protein>
    <recommendedName>
        <fullName evidence="3">Aldolase</fullName>
    </recommendedName>
</protein>
<evidence type="ECO:0008006" key="3">
    <source>
        <dbReference type="Google" id="ProtNLM"/>
    </source>
</evidence>
<comment type="caution">
    <text evidence="1">The sequence shown here is derived from an EMBL/GenBank/DDBJ whole genome shotgun (WGS) entry which is preliminary data.</text>
</comment>
<sequence length="274" mass="28061">MVDDAALFPPGDAPLPAAVAAHRRHRAAWYAPVVGPFVVADHRLDELAAALDADPFPCVLVVCGTVPDALARADRAGVPVAAVEVAVSGDDLVAAVDAVAGSLGSAADRPVLAVELPALDPDAAWLAACDRLVAIGARLKLRTGGVRAEAFPPTDRLARWLVAADERGLPVKCTAGLHAAVRHTDPATGFEHHGFLDVLAAVGALLDGAAEADVRDLLDRRDAAGLAATVAGWDVGTRGRVRERFTGFGSCSTTGPLDDLCALGLLEPPAGARP</sequence>
<name>A0A367YRX1_9ACTN</name>
<accession>A0A367YRX1</accession>
<organism evidence="1 2">
    <name type="scientific">Desertihabitans brevis</name>
    <dbReference type="NCBI Taxonomy" id="2268447"/>
    <lineage>
        <taxon>Bacteria</taxon>
        <taxon>Bacillati</taxon>
        <taxon>Actinomycetota</taxon>
        <taxon>Actinomycetes</taxon>
        <taxon>Propionibacteriales</taxon>
        <taxon>Propionibacteriaceae</taxon>
        <taxon>Desertihabitans</taxon>
    </lineage>
</organism>
<reference evidence="1 2" key="1">
    <citation type="submission" date="2018-07" db="EMBL/GenBank/DDBJ databases">
        <title>Desertimonas flava gen. nov. sp. nov.</title>
        <authorList>
            <person name="Liu S."/>
        </authorList>
    </citation>
    <scope>NUCLEOTIDE SEQUENCE [LARGE SCALE GENOMIC DNA]</scope>
    <source>
        <strain evidence="1 2">16Sb5-5</strain>
    </source>
</reference>
<evidence type="ECO:0000313" key="1">
    <source>
        <dbReference type="EMBL" id="RCK68497.1"/>
    </source>
</evidence>
<dbReference type="EMBL" id="QOUI01000011">
    <property type="protein sequence ID" value="RCK68497.1"/>
    <property type="molecule type" value="Genomic_DNA"/>
</dbReference>
<evidence type="ECO:0000313" key="2">
    <source>
        <dbReference type="Proteomes" id="UP000252770"/>
    </source>
</evidence>